<feature type="transmembrane region" description="Helical" evidence="8">
    <location>
        <begin position="416"/>
        <end position="432"/>
    </location>
</feature>
<evidence type="ECO:0000256" key="1">
    <source>
        <dbReference type="ARBA" id="ARBA00004651"/>
    </source>
</evidence>
<feature type="transmembrane region" description="Helical" evidence="8">
    <location>
        <begin position="95"/>
        <end position="118"/>
    </location>
</feature>
<evidence type="ECO:0000313" key="10">
    <source>
        <dbReference type="Proteomes" id="UP000664317"/>
    </source>
</evidence>
<dbReference type="PANTHER" id="PTHR30330">
    <property type="entry name" value="AGSS FAMILY TRANSPORTER, SODIUM-ALANINE"/>
    <property type="match status" value="1"/>
</dbReference>
<feature type="transmembrane region" description="Helical" evidence="8">
    <location>
        <begin position="12"/>
        <end position="30"/>
    </location>
</feature>
<dbReference type="InterPro" id="IPR001463">
    <property type="entry name" value="Na/Ala_symport"/>
</dbReference>
<feature type="transmembrane region" description="Helical" evidence="8">
    <location>
        <begin position="217"/>
        <end position="237"/>
    </location>
</feature>
<gene>
    <name evidence="9" type="ORF">J0A68_19510</name>
</gene>
<dbReference type="EMBL" id="JAFKCT010000010">
    <property type="protein sequence ID" value="MBN7813152.1"/>
    <property type="molecule type" value="Genomic_DNA"/>
</dbReference>
<evidence type="ECO:0000256" key="4">
    <source>
        <dbReference type="ARBA" id="ARBA00022475"/>
    </source>
</evidence>
<reference evidence="9 10" key="1">
    <citation type="submission" date="2021-03" db="EMBL/GenBank/DDBJ databases">
        <title>novel species isolated from a fishpond in China.</title>
        <authorList>
            <person name="Lu H."/>
            <person name="Cai Z."/>
        </authorList>
    </citation>
    <scope>NUCLEOTIDE SEQUENCE [LARGE SCALE GENOMIC DNA]</scope>
    <source>
        <strain evidence="9 10">H41</strain>
    </source>
</reference>
<proteinExistence type="inferred from homology"/>
<dbReference type="PANTHER" id="PTHR30330:SF3">
    <property type="entry name" value="TRANSCRIPTIONAL REGULATOR, LRP FAMILY"/>
    <property type="match status" value="1"/>
</dbReference>
<accession>A0ABS3C847</accession>
<dbReference type="RefSeq" id="WP_206579928.1">
    <property type="nucleotide sequence ID" value="NZ_JAFKCT010000010.1"/>
</dbReference>
<name>A0ABS3C847_9BACT</name>
<dbReference type="NCBIfam" id="TIGR00835">
    <property type="entry name" value="agcS"/>
    <property type="match status" value="1"/>
</dbReference>
<comment type="subcellular location">
    <subcellularLocation>
        <location evidence="1 8">Cell membrane</location>
        <topology evidence="1 8">Multi-pass membrane protein</topology>
    </subcellularLocation>
</comment>
<protein>
    <submittedName>
        <fullName evidence="9">Alanine:cation symporter family protein</fullName>
    </submittedName>
</protein>
<evidence type="ECO:0000256" key="7">
    <source>
        <dbReference type="ARBA" id="ARBA00023136"/>
    </source>
</evidence>
<comment type="similarity">
    <text evidence="2 8">Belongs to the alanine or glycine:cation symporter (AGCS) (TC 2.A.25) family.</text>
</comment>
<evidence type="ECO:0000256" key="2">
    <source>
        <dbReference type="ARBA" id="ARBA00009261"/>
    </source>
</evidence>
<feature type="transmembrane region" description="Helical" evidence="8">
    <location>
        <begin position="353"/>
        <end position="372"/>
    </location>
</feature>
<keyword evidence="7 8" id="KW-0472">Membrane</keyword>
<dbReference type="PROSITE" id="PS00873">
    <property type="entry name" value="NA_ALANINE_SYMP"/>
    <property type="match status" value="1"/>
</dbReference>
<dbReference type="Gene3D" id="1.20.1740.10">
    <property type="entry name" value="Amino acid/polyamine transporter I"/>
    <property type="match status" value="1"/>
</dbReference>
<keyword evidence="3 8" id="KW-0813">Transport</keyword>
<feature type="transmembrane region" description="Helical" evidence="8">
    <location>
        <begin position="243"/>
        <end position="267"/>
    </location>
</feature>
<feature type="transmembrane region" description="Helical" evidence="8">
    <location>
        <begin position="187"/>
        <end position="205"/>
    </location>
</feature>
<feature type="transmembrane region" description="Helical" evidence="8">
    <location>
        <begin position="301"/>
        <end position="328"/>
    </location>
</feature>
<organism evidence="9 10">
    <name type="scientific">Algoriphagus oliviformis</name>
    <dbReference type="NCBI Taxonomy" id="2811231"/>
    <lineage>
        <taxon>Bacteria</taxon>
        <taxon>Pseudomonadati</taxon>
        <taxon>Bacteroidota</taxon>
        <taxon>Cytophagia</taxon>
        <taxon>Cytophagales</taxon>
        <taxon>Cyclobacteriaceae</taxon>
        <taxon>Algoriphagus</taxon>
    </lineage>
</organism>
<keyword evidence="10" id="KW-1185">Reference proteome</keyword>
<keyword evidence="8" id="KW-0769">Symport</keyword>
<sequence>MGNIIIEFSNWIWGPPILILLLGGGVYFLVHSGFVPFLRMGHAIKLLSGKYDDDLAPGQISSAQALSSAIAATVGLGNISGVAIAINMGGPGALFWMWVAAFVGMATKFYTCTLAIMYRGKDSAGEIQGGPMYFIEEGMGKKWKFLSVIFCVAGVIGLLSIFQANQLTAVIQAVLIEPDTMEETVRNRWIIGFGMMGLTAVVILGGIQRIASVASKLVPFMVAVYMITVLIIVFQYLDRVPEMFKLIFVDAFTGNAVMGGAVGAVIITGARRAAFSNEAGIGTAPIVHGASKNREPVREGLIAMLGPFVDTVIVCTLTALVILVTGVWENTENDGVRLTLEAFETGIPGVGKYLLMLSVLVFALSTMFTYSYYGQTCTSYLFGADKAHFHNYFYLATIVVGAVVSLEVVVSLVDGMYAIMAFPNMIAALYLSPKVRAATKDYFTRMKAEKQ</sequence>
<keyword evidence="4 8" id="KW-1003">Cell membrane</keyword>
<dbReference type="Proteomes" id="UP000664317">
    <property type="component" value="Unassembled WGS sequence"/>
</dbReference>
<feature type="transmembrane region" description="Helical" evidence="8">
    <location>
        <begin position="69"/>
        <end position="89"/>
    </location>
</feature>
<dbReference type="Pfam" id="PF01235">
    <property type="entry name" value="Na_Ala_symp"/>
    <property type="match status" value="1"/>
</dbReference>
<evidence type="ECO:0000313" key="9">
    <source>
        <dbReference type="EMBL" id="MBN7813152.1"/>
    </source>
</evidence>
<feature type="transmembrane region" description="Helical" evidence="8">
    <location>
        <begin position="392"/>
        <end position="410"/>
    </location>
</feature>
<evidence type="ECO:0000256" key="6">
    <source>
        <dbReference type="ARBA" id="ARBA00022989"/>
    </source>
</evidence>
<evidence type="ECO:0000256" key="8">
    <source>
        <dbReference type="RuleBase" id="RU363064"/>
    </source>
</evidence>
<keyword evidence="6 8" id="KW-1133">Transmembrane helix</keyword>
<evidence type="ECO:0000256" key="3">
    <source>
        <dbReference type="ARBA" id="ARBA00022448"/>
    </source>
</evidence>
<keyword evidence="5 8" id="KW-0812">Transmembrane</keyword>
<dbReference type="PRINTS" id="PR00175">
    <property type="entry name" value="NAALASMPORT"/>
</dbReference>
<evidence type="ECO:0000256" key="5">
    <source>
        <dbReference type="ARBA" id="ARBA00022692"/>
    </source>
</evidence>
<comment type="caution">
    <text evidence="9">The sequence shown here is derived from an EMBL/GenBank/DDBJ whole genome shotgun (WGS) entry which is preliminary data.</text>
</comment>
<feature type="transmembrane region" description="Helical" evidence="8">
    <location>
        <begin position="145"/>
        <end position="167"/>
    </location>
</feature>